<dbReference type="PANTHER" id="PTHR43722:SF1">
    <property type="entry name" value="PROLINE IMINOPEPTIDASE"/>
    <property type="match status" value="1"/>
</dbReference>
<comment type="caution">
    <text evidence="13">The sequence shown here is derived from an EMBL/GenBank/DDBJ whole genome shotgun (WGS) entry which is preliminary data.</text>
</comment>
<evidence type="ECO:0000313" key="13">
    <source>
        <dbReference type="EMBL" id="EAS48632.1"/>
    </source>
</evidence>
<dbReference type="EMBL" id="AAPJ01000008">
    <property type="protein sequence ID" value="EAS48632.1"/>
    <property type="molecule type" value="Genomic_DNA"/>
</dbReference>
<dbReference type="InterPro" id="IPR029058">
    <property type="entry name" value="AB_hydrolase_fold"/>
</dbReference>
<evidence type="ECO:0000256" key="8">
    <source>
        <dbReference type="ARBA" id="ARBA00022670"/>
    </source>
</evidence>
<dbReference type="Pfam" id="PF00561">
    <property type="entry name" value="Abhydrolase_1"/>
    <property type="match status" value="1"/>
</dbReference>
<dbReference type="EC" id="3.4.11.5" evidence="4 10"/>
<keyword evidence="8 10" id="KW-0645">Protease</keyword>
<accession>Q1YEF9</accession>
<dbReference type="ESTHER" id="mobas-q1yef9">
    <property type="family name" value="Proline_iminopeptidase"/>
</dbReference>
<feature type="domain" description="AB hydrolase-1" evidence="12">
    <location>
        <begin position="148"/>
        <end position="406"/>
    </location>
</feature>
<dbReference type="GO" id="GO:0004177">
    <property type="term" value="F:aminopeptidase activity"/>
    <property type="evidence" value="ECO:0007669"/>
    <property type="project" value="UniProtKB-KW"/>
</dbReference>
<dbReference type="BioCyc" id="AURANTIMONAS:SI859A1_01116-MONOMER"/>
<gene>
    <name evidence="13" type="ORF">SI859A1_01116</name>
</gene>
<evidence type="ECO:0000313" key="14">
    <source>
        <dbReference type="Proteomes" id="UP000000321"/>
    </source>
</evidence>
<comment type="catalytic activity">
    <reaction evidence="1 10">
        <text>Release of N-terminal proline from a peptide.</text>
        <dbReference type="EC" id="3.4.11.5"/>
    </reaction>
</comment>
<dbReference type="Proteomes" id="UP000000321">
    <property type="component" value="Unassembled WGS sequence"/>
</dbReference>
<dbReference type="GO" id="GO:0006508">
    <property type="term" value="P:proteolysis"/>
    <property type="evidence" value="ECO:0007669"/>
    <property type="project" value="UniProtKB-KW"/>
</dbReference>
<evidence type="ECO:0000256" key="9">
    <source>
        <dbReference type="ARBA" id="ARBA00022801"/>
    </source>
</evidence>
<evidence type="ECO:0000256" key="10">
    <source>
        <dbReference type="RuleBase" id="RU003421"/>
    </source>
</evidence>
<dbReference type="Gene3D" id="3.40.50.1820">
    <property type="entry name" value="alpha/beta hydrolase"/>
    <property type="match status" value="1"/>
</dbReference>
<name>Q1YEF9_AURMS</name>
<sequence length="425" mass="47113">MDEARAGAVPFVEPRGPRLLRDLRDAADLRGAGRNGAGHRRLRRPGCHRADDPVRGRGAFALYGPAQRSARAIDRRRYRRQSVSGRDRVAPASRSPGCRGTGTTMNDPTGLKGLYSEIAPYAHGMLDVGDGHRVYWERCGTPGGRPAVFLHGGPGGGCSPAHRRLFDPAIYDVLLFDQRGCGRSTPHAELEANTTWHLVADIERLRAMVGAEAWLVFGGSWGSTLALAYAETHPARVDALVLRGIYTLTKAELSWYYQFGVSEMFPDKWERFLAPISPAERGDMMMAYRRRLVSDDPAEQLAAAQAWSLWEGETITLMPSAELTADFSDPHFAIAFARIENHFFVHAGWLEEGQLLRDAHRLKGIPGEIIHGRYDMPCPARIAWELHKGWPDADLHLVEGAGHAFNEPGILDRLIRATDRFGRQG</sequence>
<dbReference type="InterPro" id="IPR005944">
    <property type="entry name" value="Pro_iminopeptidase"/>
</dbReference>
<keyword evidence="6 10" id="KW-0031">Aminopeptidase</keyword>
<evidence type="ECO:0000256" key="3">
    <source>
        <dbReference type="ARBA" id="ARBA00010088"/>
    </source>
</evidence>
<keyword evidence="9 10" id="KW-0378">Hydrolase</keyword>
<comment type="subcellular location">
    <subcellularLocation>
        <location evidence="2">Cytoplasm</location>
    </subcellularLocation>
</comment>
<evidence type="ECO:0000256" key="4">
    <source>
        <dbReference type="ARBA" id="ARBA00012568"/>
    </source>
</evidence>
<dbReference type="PANTHER" id="PTHR43722">
    <property type="entry name" value="PROLINE IMINOPEPTIDASE"/>
    <property type="match status" value="1"/>
</dbReference>
<dbReference type="AlphaFoldDB" id="Q1YEF9"/>
<reference evidence="13 14" key="1">
    <citation type="journal article" date="2008" name="Appl. Environ. Microbiol.">
        <title>Genomic insights into Mn(II) oxidation by the marine alphaproteobacterium Aurantimonas sp. strain SI85-9A1.</title>
        <authorList>
            <person name="Dick G.J."/>
            <person name="Podell S."/>
            <person name="Johnson H.A."/>
            <person name="Rivera-Espinoza Y."/>
            <person name="Bernier-Latmani R."/>
            <person name="McCarthy J.K."/>
            <person name="Torpey J.W."/>
            <person name="Clement B.G."/>
            <person name="Gaasterland T."/>
            <person name="Tebo B.M."/>
        </authorList>
    </citation>
    <scope>NUCLEOTIDE SEQUENCE [LARGE SCALE GENOMIC DNA]</scope>
    <source>
        <strain evidence="13 14">SI85-9A1</strain>
    </source>
</reference>
<dbReference type="InterPro" id="IPR002410">
    <property type="entry name" value="Peptidase_S33"/>
</dbReference>
<evidence type="ECO:0000256" key="2">
    <source>
        <dbReference type="ARBA" id="ARBA00004496"/>
    </source>
</evidence>
<evidence type="ECO:0000259" key="12">
    <source>
        <dbReference type="Pfam" id="PF00561"/>
    </source>
</evidence>
<keyword evidence="7" id="KW-0963">Cytoplasm</keyword>
<comment type="similarity">
    <text evidence="3 10">Belongs to the peptidase S33 family.</text>
</comment>
<organism evidence="13 14">
    <name type="scientific">Aurantimonas manganoxydans (strain ATCC BAA-1229 / DSM 21871 / SI85-9A1)</name>
    <dbReference type="NCBI Taxonomy" id="287752"/>
    <lineage>
        <taxon>Bacteria</taxon>
        <taxon>Pseudomonadati</taxon>
        <taxon>Pseudomonadota</taxon>
        <taxon>Alphaproteobacteria</taxon>
        <taxon>Hyphomicrobiales</taxon>
        <taxon>Aurantimonadaceae</taxon>
        <taxon>Aurantimonas</taxon>
    </lineage>
</organism>
<keyword evidence="14" id="KW-1185">Reference proteome</keyword>
<evidence type="ECO:0000256" key="11">
    <source>
        <dbReference type="SAM" id="MobiDB-lite"/>
    </source>
</evidence>
<evidence type="ECO:0000256" key="6">
    <source>
        <dbReference type="ARBA" id="ARBA00022438"/>
    </source>
</evidence>
<dbReference type="InterPro" id="IPR000073">
    <property type="entry name" value="AB_hydrolase_1"/>
</dbReference>
<dbReference type="HOGENOM" id="CLU_043739_1_0_5"/>
<dbReference type="GO" id="GO:0005737">
    <property type="term" value="C:cytoplasm"/>
    <property type="evidence" value="ECO:0007669"/>
    <property type="project" value="UniProtKB-SubCell"/>
</dbReference>
<dbReference type="SUPFAM" id="SSF53474">
    <property type="entry name" value="alpha/beta-Hydrolases"/>
    <property type="match status" value="1"/>
</dbReference>
<evidence type="ECO:0000256" key="7">
    <source>
        <dbReference type="ARBA" id="ARBA00022490"/>
    </source>
</evidence>
<feature type="region of interest" description="Disordered" evidence="11">
    <location>
        <begin position="72"/>
        <end position="106"/>
    </location>
</feature>
<evidence type="ECO:0000256" key="1">
    <source>
        <dbReference type="ARBA" id="ARBA00001585"/>
    </source>
</evidence>
<protein>
    <recommendedName>
        <fullName evidence="5 10">Proline iminopeptidase</fullName>
        <ecNumber evidence="4 10">3.4.11.5</ecNumber>
    </recommendedName>
</protein>
<dbReference type="PRINTS" id="PR00793">
    <property type="entry name" value="PROAMNOPTASE"/>
</dbReference>
<evidence type="ECO:0000256" key="5">
    <source>
        <dbReference type="ARBA" id="ARBA00021843"/>
    </source>
</evidence>
<proteinExistence type="inferred from homology"/>
<feature type="region of interest" description="Disordered" evidence="11">
    <location>
        <begin position="30"/>
        <end position="51"/>
    </location>
</feature>
<dbReference type="NCBIfam" id="TIGR01249">
    <property type="entry name" value="pro_imino_pep_1"/>
    <property type="match status" value="1"/>
</dbReference>
<feature type="compositionally biased region" description="Basic residues" evidence="11">
    <location>
        <begin position="37"/>
        <end position="47"/>
    </location>
</feature>